<evidence type="ECO:0008006" key="4">
    <source>
        <dbReference type="Google" id="ProtNLM"/>
    </source>
</evidence>
<dbReference type="Proteomes" id="UP000247892">
    <property type="component" value="Unassembled WGS sequence"/>
</dbReference>
<keyword evidence="3" id="KW-1185">Reference proteome</keyword>
<proteinExistence type="predicted"/>
<dbReference type="EMBL" id="MASU01000033">
    <property type="protein sequence ID" value="PXY16892.1"/>
    <property type="molecule type" value="Genomic_DNA"/>
</dbReference>
<gene>
    <name evidence="2" type="ORF">BA062_38200</name>
</gene>
<accession>A0A318L8P7</accession>
<comment type="caution">
    <text evidence="2">The sequence shown here is derived from an EMBL/GenBank/DDBJ whole genome shotgun (WGS) entry which is preliminary data.</text>
</comment>
<reference evidence="2 3" key="1">
    <citation type="submission" date="2016-07" db="EMBL/GenBank/DDBJ databases">
        <title>Draft genome sequence of Prauserella sp. YIM 121212, isolated from alkaline soil.</title>
        <authorList>
            <person name="Ruckert C."/>
            <person name="Albersmeier A."/>
            <person name="Jiang C.-L."/>
            <person name="Jiang Y."/>
            <person name="Kalinowski J."/>
            <person name="Schneider O."/>
            <person name="Winkler A."/>
            <person name="Zotchev S.B."/>
        </authorList>
    </citation>
    <scope>NUCLEOTIDE SEQUENCE [LARGE SCALE GENOMIC DNA]</scope>
    <source>
        <strain evidence="2 3">YIM 121212</strain>
    </source>
</reference>
<feature type="compositionally biased region" description="Pro residues" evidence="1">
    <location>
        <begin position="1"/>
        <end position="23"/>
    </location>
</feature>
<organism evidence="2 3">
    <name type="scientific">Prauserella flavalba</name>
    <dbReference type="NCBI Taxonomy" id="1477506"/>
    <lineage>
        <taxon>Bacteria</taxon>
        <taxon>Bacillati</taxon>
        <taxon>Actinomycetota</taxon>
        <taxon>Actinomycetes</taxon>
        <taxon>Pseudonocardiales</taxon>
        <taxon>Pseudonocardiaceae</taxon>
        <taxon>Prauserella</taxon>
    </lineage>
</organism>
<name>A0A318L8P7_9PSEU</name>
<sequence length="77" mass="7842">MLSEEPAPPPPPPPAPEPEPAPGCHPSYEGACVPIAEDVDCEGGSGNGPAYVRGPVRVVGDDVYRLDSDGDGNACED</sequence>
<dbReference type="AlphaFoldDB" id="A0A318L8P7"/>
<evidence type="ECO:0000313" key="3">
    <source>
        <dbReference type="Proteomes" id="UP000247892"/>
    </source>
</evidence>
<feature type="region of interest" description="Disordered" evidence="1">
    <location>
        <begin position="1"/>
        <end position="29"/>
    </location>
</feature>
<evidence type="ECO:0000313" key="2">
    <source>
        <dbReference type="EMBL" id="PXY16892.1"/>
    </source>
</evidence>
<evidence type="ECO:0000256" key="1">
    <source>
        <dbReference type="SAM" id="MobiDB-lite"/>
    </source>
</evidence>
<protein>
    <recommendedName>
        <fullName evidence="4">Excalibur calcium-binding domain-containing protein</fullName>
    </recommendedName>
</protein>